<evidence type="ECO:0000313" key="2">
    <source>
        <dbReference type="Proteomes" id="UP001432027"/>
    </source>
</evidence>
<sequence>GSSVVVTHVNVDGDSEESELETRVQIVHGDVVRVENVTIEAVTISHFPVATTAVEALQIFQVLMQLLEQLLAETALKYIDRYGEQRGSED</sequence>
<gene>
    <name evidence="1" type="ORF">PENTCL1PPCAC_20546</name>
</gene>
<protein>
    <submittedName>
        <fullName evidence="1">Uncharacterized protein</fullName>
    </submittedName>
</protein>
<dbReference type="Proteomes" id="UP001432027">
    <property type="component" value="Unassembled WGS sequence"/>
</dbReference>
<organism evidence="1 2">
    <name type="scientific">Pristionchus entomophagus</name>
    <dbReference type="NCBI Taxonomy" id="358040"/>
    <lineage>
        <taxon>Eukaryota</taxon>
        <taxon>Metazoa</taxon>
        <taxon>Ecdysozoa</taxon>
        <taxon>Nematoda</taxon>
        <taxon>Chromadorea</taxon>
        <taxon>Rhabditida</taxon>
        <taxon>Rhabditina</taxon>
        <taxon>Diplogasteromorpha</taxon>
        <taxon>Diplogasteroidea</taxon>
        <taxon>Neodiplogasteridae</taxon>
        <taxon>Pristionchus</taxon>
    </lineage>
</organism>
<dbReference type="EMBL" id="BTSX01000005">
    <property type="protein sequence ID" value="GMS98371.1"/>
    <property type="molecule type" value="Genomic_DNA"/>
</dbReference>
<reference evidence="1" key="1">
    <citation type="submission" date="2023-10" db="EMBL/GenBank/DDBJ databases">
        <title>Genome assembly of Pristionchus species.</title>
        <authorList>
            <person name="Yoshida K."/>
            <person name="Sommer R.J."/>
        </authorList>
    </citation>
    <scope>NUCLEOTIDE SEQUENCE</scope>
    <source>
        <strain evidence="1">RS0144</strain>
    </source>
</reference>
<comment type="caution">
    <text evidence="1">The sequence shown here is derived from an EMBL/GenBank/DDBJ whole genome shotgun (WGS) entry which is preliminary data.</text>
</comment>
<proteinExistence type="predicted"/>
<feature type="non-terminal residue" evidence="1">
    <location>
        <position position="90"/>
    </location>
</feature>
<name>A0AAV5TVB2_9BILA</name>
<keyword evidence="2" id="KW-1185">Reference proteome</keyword>
<accession>A0AAV5TVB2</accession>
<evidence type="ECO:0000313" key="1">
    <source>
        <dbReference type="EMBL" id="GMS98371.1"/>
    </source>
</evidence>
<dbReference type="AlphaFoldDB" id="A0AAV5TVB2"/>
<feature type="non-terminal residue" evidence="1">
    <location>
        <position position="1"/>
    </location>
</feature>